<evidence type="ECO:0000256" key="1">
    <source>
        <dbReference type="ARBA" id="ARBA00004141"/>
    </source>
</evidence>
<keyword evidence="4 10" id="KW-1133">Transmembrane helix</keyword>
<dbReference type="GO" id="GO:0005886">
    <property type="term" value="C:plasma membrane"/>
    <property type="evidence" value="ECO:0007669"/>
    <property type="project" value="TreeGrafter"/>
</dbReference>
<comment type="subcellular location">
    <subcellularLocation>
        <location evidence="1">Membrane</location>
        <topology evidence="1">Multi-pass membrane protein</topology>
    </subcellularLocation>
</comment>
<comment type="similarity">
    <text evidence="2 9">Belongs to the G-protein coupled receptor 1 family.</text>
</comment>
<evidence type="ECO:0000256" key="3">
    <source>
        <dbReference type="ARBA" id="ARBA00022692"/>
    </source>
</evidence>
<keyword evidence="6 10" id="KW-0472">Membrane</keyword>
<evidence type="ECO:0000256" key="8">
    <source>
        <dbReference type="ARBA" id="ARBA00023224"/>
    </source>
</evidence>
<dbReference type="PROSITE" id="PS00237">
    <property type="entry name" value="G_PROTEIN_RECEP_F1_1"/>
    <property type="match status" value="1"/>
</dbReference>
<keyword evidence="5 9" id="KW-0297">G-protein coupled receptor</keyword>
<feature type="transmembrane region" description="Helical" evidence="10">
    <location>
        <begin position="225"/>
        <end position="249"/>
    </location>
</feature>
<keyword evidence="3 9" id="KW-0812">Transmembrane</keyword>
<keyword evidence="7 9" id="KW-0675">Receptor</keyword>
<dbReference type="InterPro" id="IPR000276">
    <property type="entry name" value="GPCR_Rhodpsn"/>
</dbReference>
<evidence type="ECO:0000256" key="4">
    <source>
        <dbReference type="ARBA" id="ARBA00022989"/>
    </source>
</evidence>
<proteinExistence type="inferred from homology"/>
<dbReference type="PRINTS" id="PR00237">
    <property type="entry name" value="GPCRRHODOPSN"/>
</dbReference>
<name>A0A9P0P6C7_ACAOB</name>
<dbReference type="InterPro" id="IPR017452">
    <property type="entry name" value="GPCR_Rhodpsn_7TM"/>
</dbReference>
<evidence type="ECO:0000256" key="7">
    <source>
        <dbReference type="ARBA" id="ARBA00023170"/>
    </source>
</evidence>
<sequence>MNITTLLNDTANETLNHTFNETIDDETYIPYRERPETYIVPVLFFLIVIVGVLGNGTLVVIFVRHRNMRNVPNTYILSLALADLLVILTSVPFTSVIYTLESWPWGELICKVSETAKDISTAVSIFTLTALSADRFFAIVDPLKKFHASGKRITLPGGGKRATRVTLCTAFSIWILATICAIPAAIGSHIKGVPEGNAQFFVCYPFPQHWLNDKYPQVMVMGKFLLFYIVPLAIIGIFYLSMAAALMVSAKNMPGELQGMQRQMKARKKVAVTVLVFVLVFAIFFAPLHAFMLFFYFNPDSLKLYNAFWHYLRIVGFCLYYSHSCANPIALYFVSGAFRKYFKRYLLCKKQNPRYSGFGNQTTMTVLSVKRGRSSNKGCRLNPTVMQETSVSLMGTVNGHHVCSKTR</sequence>
<feature type="transmembrane region" description="Helical" evidence="10">
    <location>
        <begin position="270"/>
        <end position="296"/>
    </location>
</feature>
<reference evidence="12" key="1">
    <citation type="submission" date="2022-03" db="EMBL/GenBank/DDBJ databases">
        <authorList>
            <person name="Sayadi A."/>
        </authorList>
    </citation>
    <scope>NUCLEOTIDE SEQUENCE</scope>
</reference>
<evidence type="ECO:0000256" key="10">
    <source>
        <dbReference type="SAM" id="Phobius"/>
    </source>
</evidence>
<comment type="caution">
    <text evidence="12">The sequence shown here is derived from an EMBL/GenBank/DDBJ whole genome shotgun (WGS) entry which is preliminary data.</text>
</comment>
<dbReference type="CDD" id="cd15927">
    <property type="entry name" value="7tmA_Bombesin_R-like"/>
    <property type="match status" value="1"/>
</dbReference>
<evidence type="ECO:0000256" key="9">
    <source>
        <dbReference type="RuleBase" id="RU000688"/>
    </source>
</evidence>
<feature type="transmembrane region" description="Helical" evidence="10">
    <location>
        <begin position="164"/>
        <end position="186"/>
    </location>
</feature>
<dbReference type="PANTHER" id="PTHR45695">
    <property type="entry name" value="LEUCOKININ RECEPTOR-RELATED"/>
    <property type="match status" value="1"/>
</dbReference>
<evidence type="ECO:0000313" key="12">
    <source>
        <dbReference type="EMBL" id="CAH1972833.1"/>
    </source>
</evidence>
<dbReference type="PANTHER" id="PTHR45695:SF26">
    <property type="entry name" value="NEUROPEPTIDE CCHAMIDE-1 RECEPTOR"/>
    <property type="match status" value="1"/>
</dbReference>
<dbReference type="Gene3D" id="1.20.1070.10">
    <property type="entry name" value="Rhodopsin 7-helix transmembrane proteins"/>
    <property type="match status" value="1"/>
</dbReference>
<dbReference type="Pfam" id="PF00001">
    <property type="entry name" value="7tm_1"/>
    <property type="match status" value="1"/>
</dbReference>
<evidence type="ECO:0000256" key="5">
    <source>
        <dbReference type="ARBA" id="ARBA00023040"/>
    </source>
</evidence>
<evidence type="ECO:0000256" key="6">
    <source>
        <dbReference type="ARBA" id="ARBA00023136"/>
    </source>
</evidence>
<organism evidence="12 13">
    <name type="scientific">Acanthoscelides obtectus</name>
    <name type="common">Bean weevil</name>
    <name type="synonym">Bruchus obtectus</name>
    <dbReference type="NCBI Taxonomy" id="200917"/>
    <lineage>
        <taxon>Eukaryota</taxon>
        <taxon>Metazoa</taxon>
        <taxon>Ecdysozoa</taxon>
        <taxon>Arthropoda</taxon>
        <taxon>Hexapoda</taxon>
        <taxon>Insecta</taxon>
        <taxon>Pterygota</taxon>
        <taxon>Neoptera</taxon>
        <taxon>Endopterygota</taxon>
        <taxon>Coleoptera</taxon>
        <taxon>Polyphaga</taxon>
        <taxon>Cucujiformia</taxon>
        <taxon>Chrysomeloidea</taxon>
        <taxon>Chrysomelidae</taxon>
        <taxon>Bruchinae</taxon>
        <taxon>Bruchini</taxon>
        <taxon>Acanthoscelides</taxon>
    </lineage>
</organism>
<dbReference type="EMBL" id="CAKOFQ010006802">
    <property type="protein sequence ID" value="CAH1972833.1"/>
    <property type="molecule type" value="Genomic_DNA"/>
</dbReference>
<evidence type="ECO:0000256" key="2">
    <source>
        <dbReference type="ARBA" id="ARBA00010663"/>
    </source>
</evidence>
<feature type="transmembrane region" description="Helical" evidence="10">
    <location>
        <begin position="75"/>
        <end position="99"/>
    </location>
</feature>
<keyword evidence="13" id="KW-1185">Reference proteome</keyword>
<dbReference type="GO" id="GO:0008188">
    <property type="term" value="F:neuropeptide receptor activity"/>
    <property type="evidence" value="ECO:0007669"/>
    <property type="project" value="TreeGrafter"/>
</dbReference>
<feature type="transmembrane region" description="Helical" evidence="10">
    <location>
        <begin position="119"/>
        <end position="143"/>
    </location>
</feature>
<feature type="transmembrane region" description="Helical" evidence="10">
    <location>
        <begin position="308"/>
        <end position="334"/>
    </location>
</feature>
<evidence type="ECO:0000259" key="11">
    <source>
        <dbReference type="PROSITE" id="PS50262"/>
    </source>
</evidence>
<dbReference type="Proteomes" id="UP001152888">
    <property type="component" value="Unassembled WGS sequence"/>
</dbReference>
<dbReference type="SUPFAM" id="SSF81321">
    <property type="entry name" value="Family A G protein-coupled receptor-like"/>
    <property type="match status" value="1"/>
</dbReference>
<accession>A0A9P0P6C7</accession>
<feature type="domain" description="G-protein coupled receptors family 1 profile" evidence="11">
    <location>
        <begin position="54"/>
        <end position="331"/>
    </location>
</feature>
<feature type="transmembrane region" description="Helical" evidence="10">
    <location>
        <begin position="38"/>
        <end position="63"/>
    </location>
</feature>
<keyword evidence="8 9" id="KW-0807">Transducer</keyword>
<dbReference type="OrthoDB" id="10049706at2759"/>
<protein>
    <recommendedName>
        <fullName evidence="11">G-protein coupled receptors family 1 profile domain-containing protein</fullName>
    </recommendedName>
</protein>
<evidence type="ECO:0000313" key="13">
    <source>
        <dbReference type="Proteomes" id="UP001152888"/>
    </source>
</evidence>
<gene>
    <name evidence="12" type="ORF">ACAOBT_LOCUS10222</name>
</gene>
<dbReference type="AlphaFoldDB" id="A0A9P0P6C7"/>
<dbReference type="PROSITE" id="PS50262">
    <property type="entry name" value="G_PROTEIN_RECEP_F1_2"/>
    <property type="match status" value="1"/>
</dbReference>